<evidence type="ECO:0000313" key="2">
    <source>
        <dbReference type="EMBL" id="SEM25670.1"/>
    </source>
</evidence>
<name>A0A1H7WVP6_AQUAM</name>
<keyword evidence="1" id="KW-0732">Signal</keyword>
<dbReference type="AlphaFoldDB" id="A0A1H7WVP6"/>
<accession>A0A1H7WVP6</accession>
<dbReference type="OrthoDB" id="10005074at2"/>
<gene>
    <name evidence="2" type="ORF">SAMN04487910_4550</name>
</gene>
<organism evidence="2 3">
    <name type="scientific">Aquimarina amphilecti</name>
    <dbReference type="NCBI Taxonomy" id="1038014"/>
    <lineage>
        <taxon>Bacteria</taxon>
        <taxon>Pseudomonadati</taxon>
        <taxon>Bacteroidota</taxon>
        <taxon>Flavobacteriia</taxon>
        <taxon>Flavobacteriales</taxon>
        <taxon>Flavobacteriaceae</taxon>
        <taxon>Aquimarina</taxon>
    </lineage>
</organism>
<evidence type="ECO:0000313" key="3">
    <source>
        <dbReference type="Proteomes" id="UP000198521"/>
    </source>
</evidence>
<evidence type="ECO:0000256" key="1">
    <source>
        <dbReference type="SAM" id="SignalP"/>
    </source>
</evidence>
<feature type="signal peptide" evidence="1">
    <location>
        <begin position="1"/>
        <end position="21"/>
    </location>
</feature>
<dbReference type="RefSeq" id="WP_091412656.1">
    <property type="nucleotide sequence ID" value="NZ_FOAB01000012.1"/>
</dbReference>
<proteinExistence type="predicted"/>
<protein>
    <submittedName>
        <fullName evidence="2">Uncharacterized protein</fullName>
    </submittedName>
</protein>
<dbReference type="EMBL" id="FOAB01000012">
    <property type="protein sequence ID" value="SEM25670.1"/>
    <property type="molecule type" value="Genomic_DNA"/>
</dbReference>
<feature type="chain" id="PRO_5011697496" evidence="1">
    <location>
        <begin position="22"/>
        <end position="95"/>
    </location>
</feature>
<reference evidence="2 3" key="1">
    <citation type="submission" date="2016-10" db="EMBL/GenBank/DDBJ databases">
        <authorList>
            <person name="de Groot N.N."/>
        </authorList>
    </citation>
    <scope>NUCLEOTIDE SEQUENCE [LARGE SCALE GENOMIC DNA]</scope>
    <source>
        <strain evidence="2 3">DSM 25232</strain>
    </source>
</reference>
<dbReference type="Proteomes" id="UP000198521">
    <property type="component" value="Unassembled WGS sequence"/>
</dbReference>
<keyword evidence="3" id="KW-1185">Reference proteome</keyword>
<sequence length="95" mass="10485">MKAYPAYLMLITFFSSGLLFSQQNVLIDGSEVSQHKIQETTSNNSKIIKKKATPLSITKAPLIDKAKTNNIKSKAISKTSNKPVTSIPRTTIDLF</sequence>